<dbReference type="PANTHER" id="PTHR13710">
    <property type="entry name" value="DNA HELICASE RECQ FAMILY MEMBER"/>
    <property type="match status" value="1"/>
</dbReference>
<evidence type="ECO:0000313" key="16">
    <source>
        <dbReference type="Proteomes" id="UP000038009"/>
    </source>
</evidence>
<evidence type="ECO:0000256" key="12">
    <source>
        <dbReference type="SAM" id="MobiDB-lite"/>
    </source>
</evidence>
<name>A0A0N0P880_LEPSE</name>
<feature type="region of interest" description="Disordered" evidence="12">
    <location>
        <begin position="103"/>
        <end position="235"/>
    </location>
</feature>
<feature type="domain" description="Helicase C-terminal" evidence="14">
    <location>
        <begin position="704"/>
        <end position="862"/>
    </location>
</feature>
<gene>
    <name evidence="15" type="ORF">ABL78_1700</name>
</gene>
<evidence type="ECO:0000256" key="11">
    <source>
        <dbReference type="ARBA" id="ARBA00034808"/>
    </source>
</evidence>
<dbReference type="Pfam" id="PF16124">
    <property type="entry name" value="RecQ_Zn_bind"/>
    <property type="match status" value="1"/>
</dbReference>
<feature type="compositionally biased region" description="Low complexity" evidence="12">
    <location>
        <begin position="1248"/>
        <end position="1258"/>
    </location>
</feature>
<keyword evidence="6" id="KW-0067">ATP-binding</keyword>
<comment type="catalytic activity">
    <reaction evidence="10">
        <text>Couples ATP hydrolysis with the unwinding of duplex DNA by translocating in the 3'-5' direction.</text>
        <dbReference type="EC" id="5.6.2.4"/>
    </reaction>
</comment>
<evidence type="ECO:0000256" key="6">
    <source>
        <dbReference type="ARBA" id="ARBA00022840"/>
    </source>
</evidence>
<feature type="region of interest" description="Disordered" evidence="12">
    <location>
        <begin position="1399"/>
        <end position="1445"/>
    </location>
</feature>
<feature type="region of interest" description="Disordered" evidence="12">
    <location>
        <begin position="1458"/>
        <end position="1542"/>
    </location>
</feature>
<dbReference type="InterPro" id="IPR032284">
    <property type="entry name" value="RecQ_Zn-bd"/>
</dbReference>
<evidence type="ECO:0000256" key="4">
    <source>
        <dbReference type="ARBA" id="ARBA00022801"/>
    </source>
</evidence>
<dbReference type="GO" id="GO:0005694">
    <property type="term" value="C:chromosome"/>
    <property type="evidence" value="ECO:0007669"/>
    <property type="project" value="TreeGrafter"/>
</dbReference>
<dbReference type="InterPro" id="IPR014001">
    <property type="entry name" value="Helicase_ATP-bd"/>
</dbReference>
<dbReference type="Pfam" id="PF00270">
    <property type="entry name" value="DEAD"/>
    <property type="match status" value="1"/>
</dbReference>
<dbReference type="Gene3D" id="3.40.50.300">
    <property type="entry name" value="P-loop containing nucleotide triphosphate hydrolases"/>
    <property type="match status" value="2"/>
</dbReference>
<dbReference type="PANTHER" id="PTHR13710:SF153">
    <property type="entry name" value="RECQ-LIKE DNA HELICASE BLM"/>
    <property type="match status" value="1"/>
</dbReference>
<dbReference type="CDD" id="cd18794">
    <property type="entry name" value="SF2_C_RecQ"/>
    <property type="match status" value="1"/>
</dbReference>
<protein>
    <recommendedName>
        <fullName evidence="11">DNA 3'-5' helicase</fullName>
        <ecNumber evidence="11">5.6.2.4</ecNumber>
    </recommendedName>
</protein>
<evidence type="ECO:0000256" key="8">
    <source>
        <dbReference type="ARBA" id="ARBA00023235"/>
    </source>
</evidence>
<dbReference type="Proteomes" id="UP000038009">
    <property type="component" value="Unassembled WGS sequence"/>
</dbReference>
<feature type="compositionally biased region" description="Low complexity" evidence="12">
    <location>
        <begin position="1828"/>
        <end position="1842"/>
    </location>
</feature>
<dbReference type="SMART" id="SM00490">
    <property type="entry name" value="HELICc"/>
    <property type="match status" value="1"/>
</dbReference>
<dbReference type="EMBL" id="LJSK01000029">
    <property type="protein sequence ID" value="KPI89207.1"/>
    <property type="molecule type" value="Genomic_DNA"/>
</dbReference>
<evidence type="ECO:0000259" key="13">
    <source>
        <dbReference type="PROSITE" id="PS51192"/>
    </source>
</evidence>
<evidence type="ECO:0000313" key="15">
    <source>
        <dbReference type="EMBL" id="KPI89207.1"/>
    </source>
</evidence>
<keyword evidence="4" id="KW-0378">Hydrolase</keyword>
<feature type="compositionally biased region" description="Low complexity" evidence="12">
    <location>
        <begin position="1530"/>
        <end position="1542"/>
    </location>
</feature>
<dbReference type="GO" id="GO:0005524">
    <property type="term" value="F:ATP binding"/>
    <property type="evidence" value="ECO:0007669"/>
    <property type="project" value="UniProtKB-KW"/>
</dbReference>
<dbReference type="FunFam" id="3.40.50.300:FF:000296">
    <property type="entry name" value="ATP-dependent DNA helicase RecQ"/>
    <property type="match status" value="1"/>
</dbReference>
<organism evidence="15 16">
    <name type="scientific">Leptomonas seymouri</name>
    <dbReference type="NCBI Taxonomy" id="5684"/>
    <lineage>
        <taxon>Eukaryota</taxon>
        <taxon>Discoba</taxon>
        <taxon>Euglenozoa</taxon>
        <taxon>Kinetoplastea</taxon>
        <taxon>Metakinetoplastina</taxon>
        <taxon>Trypanosomatida</taxon>
        <taxon>Trypanosomatidae</taxon>
        <taxon>Leishmaniinae</taxon>
        <taxon>Leptomonas</taxon>
    </lineage>
</organism>
<feature type="compositionally biased region" description="Low complexity" evidence="12">
    <location>
        <begin position="1132"/>
        <end position="1145"/>
    </location>
</feature>
<feature type="compositionally biased region" description="Low complexity" evidence="12">
    <location>
        <begin position="1"/>
        <end position="12"/>
    </location>
</feature>
<proteinExistence type="inferred from homology"/>
<dbReference type="OMA" id="DFAVCAF"/>
<feature type="region of interest" description="Disordered" evidence="12">
    <location>
        <begin position="1244"/>
        <end position="1278"/>
    </location>
</feature>
<evidence type="ECO:0000256" key="9">
    <source>
        <dbReference type="ARBA" id="ARBA00023242"/>
    </source>
</evidence>
<feature type="compositionally biased region" description="Low complexity" evidence="12">
    <location>
        <begin position="1195"/>
        <end position="1204"/>
    </location>
</feature>
<reference evidence="15 16" key="1">
    <citation type="journal article" date="2015" name="PLoS Pathog.">
        <title>Leptomonas seymouri: Adaptations to the Dixenous Life Cycle Analyzed by Genome Sequencing, Transcriptome Profiling and Co-infection with Leishmania donovani.</title>
        <authorList>
            <person name="Kraeva N."/>
            <person name="Butenko A."/>
            <person name="Hlavacova J."/>
            <person name="Kostygov A."/>
            <person name="Myskova J."/>
            <person name="Grybchuk D."/>
            <person name="Lestinova T."/>
            <person name="Votypka J."/>
            <person name="Volf P."/>
            <person name="Opperdoes F."/>
            <person name="Flegontov P."/>
            <person name="Lukes J."/>
            <person name="Yurchenko V."/>
        </authorList>
    </citation>
    <scope>NUCLEOTIDE SEQUENCE [LARGE SCALE GENOMIC DNA]</scope>
    <source>
        <strain evidence="15 16">ATCC 30220</strain>
    </source>
</reference>
<evidence type="ECO:0000256" key="3">
    <source>
        <dbReference type="ARBA" id="ARBA00022741"/>
    </source>
</evidence>
<dbReference type="FunFam" id="1.10.150.80:FF:000026">
    <property type="entry name" value="ATP-dependent DEAD/H DNA helicase recQ, putative"/>
    <property type="match status" value="1"/>
</dbReference>
<dbReference type="SUPFAM" id="SSF52540">
    <property type="entry name" value="P-loop containing nucleoside triphosphate hydrolases"/>
    <property type="match status" value="1"/>
</dbReference>
<evidence type="ECO:0000256" key="7">
    <source>
        <dbReference type="ARBA" id="ARBA00023125"/>
    </source>
</evidence>
<dbReference type="EC" id="5.6.2.4" evidence="11"/>
<evidence type="ECO:0000256" key="1">
    <source>
        <dbReference type="ARBA" id="ARBA00004123"/>
    </source>
</evidence>
<dbReference type="GO" id="GO:0043138">
    <property type="term" value="F:3'-5' DNA helicase activity"/>
    <property type="evidence" value="ECO:0007669"/>
    <property type="project" value="UniProtKB-EC"/>
</dbReference>
<feature type="compositionally biased region" description="Low complexity" evidence="12">
    <location>
        <begin position="1956"/>
        <end position="1970"/>
    </location>
</feature>
<dbReference type="InterPro" id="IPR004589">
    <property type="entry name" value="DNA_helicase_ATP-dep_RecQ"/>
</dbReference>
<keyword evidence="9" id="KW-0539">Nucleus</keyword>
<keyword evidence="5 15" id="KW-0347">Helicase</keyword>
<feature type="domain" description="Helicase ATP-binding" evidence="13">
    <location>
        <begin position="508"/>
        <end position="685"/>
    </location>
</feature>
<feature type="compositionally biased region" description="Low complexity" evidence="12">
    <location>
        <begin position="200"/>
        <end position="209"/>
    </location>
</feature>
<dbReference type="GO" id="GO:0005634">
    <property type="term" value="C:nucleus"/>
    <property type="evidence" value="ECO:0007669"/>
    <property type="project" value="UniProtKB-SubCell"/>
</dbReference>
<evidence type="ECO:0000259" key="14">
    <source>
        <dbReference type="PROSITE" id="PS51194"/>
    </source>
</evidence>
<evidence type="ECO:0000256" key="5">
    <source>
        <dbReference type="ARBA" id="ARBA00022806"/>
    </source>
</evidence>
<dbReference type="PROSITE" id="PS51194">
    <property type="entry name" value="HELICASE_CTER"/>
    <property type="match status" value="1"/>
</dbReference>
<feature type="region of interest" description="Disordered" evidence="12">
    <location>
        <begin position="1"/>
        <end position="30"/>
    </location>
</feature>
<feature type="compositionally biased region" description="Low complexity" evidence="12">
    <location>
        <begin position="1212"/>
        <end position="1230"/>
    </location>
</feature>
<dbReference type="OrthoDB" id="10261556at2759"/>
<comment type="similarity">
    <text evidence="2">Belongs to the helicase family. RecQ subfamily.</text>
</comment>
<dbReference type="Gene3D" id="1.10.10.10">
    <property type="entry name" value="Winged helix-like DNA-binding domain superfamily/Winged helix DNA-binding domain"/>
    <property type="match status" value="1"/>
</dbReference>
<dbReference type="NCBIfam" id="TIGR00614">
    <property type="entry name" value="recQ_fam"/>
    <property type="match status" value="1"/>
</dbReference>
<feature type="compositionally biased region" description="Polar residues" evidence="12">
    <location>
        <begin position="1179"/>
        <end position="1194"/>
    </location>
</feature>
<feature type="compositionally biased region" description="Basic and acidic residues" evidence="12">
    <location>
        <begin position="1407"/>
        <end position="1422"/>
    </location>
</feature>
<comment type="caution">
    <text evidence="15">The sequence shown here is derived from an EMBL/GenBank/DDBJ whole genome shotgun (WGS) entry which is preliminary data.</text>
</comment>
<evidence type="ECO:0000256" key="2">
    <source>
        <dbReference type="ARBA" id="ARBA00005446"/>
    </source>
</evidence>
<dbReference type="InterPro" id="IPR027417">
    <property type="entry name" value="P-loop_NTPase"/>
</dbReference>
<dbReference type="InterPro" id="IPR001650">
    <property type="entry name" value="Helicase_C-like"/>
</dbReference>
<feature type="compositionally biased region" description="Acidic residues" evidence="12">
    <location>
        <begin position="1156"/>
        <end position="1174"/>
    </location>
</feature>
<dbReference type="CDD" id="cd17920">
    <property type="entry name" value="DEXHc_RecQ"/>
    <property type="match status" value="1"/>
</dbReference>
<dbReference type="GO" id="GO:0005737">
    <property type="term" value="C:cytoplasm"/>
    <property type="evidence" value="ECO:0007669"/>
    <property type="project" value="TreeGrafter"/>
</dbReference>
<keyword evidence="16" id="KW-1185">Reference proteome</keyword>
<comment type="subcellular location">
    <subcellularLocation>
        <location evidence="1">Nucleus</location>
    </subcellularLocation>
</comment>
<feature type="compositionally biased region" description="Polar residues" evidence="12">
    <location>
        <begin position="132"/>
        <end position="145"/>
    </location>
</feature>
<keyword evidence="8" id="KW-0413">Isomerase</keyword>
<dbReference type="Gene3D" id="1.10.150.80">
    <property type="entry name" value="HRDC domain"/>
    <property type="match status" value="1"/>
</dbReference>
<dbReference type="PROSITE" id="PS51192">
    <property type="entry name" value="HELICASE_ATP_BIND_1"/>
    <property type="match status" value="1"/>
</dbReference>
<feature type="compositionally biased region" description="Pro residues" evidence="12">
    <location>
        <begin position="117"/>
        <end position="128"/>
    </location>
</feature>
<feature type="region of interest" description="Disordered" evidence="12">
    <location>
        <begin position="1643"/>
        <end position="1665"/>
    </location>
</feature>
<feature type="region of interest" description="Disordered" evidence="12">
    <location>
        <begin position="1115"/>
        <end position="1230"/>
    </location>
</feature>
<dbReference type="InterPro" id="IPR036388">
    <property type="entry name" value="WH-like_DNA-bd_sf"/>
</dbReference>
<sequence length="1990" mass="209659">MPLSAASSGSASPLPPPGVAHSGPSPAPYRTNLSEWVAALPEAVQRCLSGGSGVSSSNNIGRNTTPPFAEYRAVAAQAEAAVPSAVPPAPPMKLFPVRAPMPGRAPAFTSYSRPAPAAAPSPSFPLPAGPGTNPNTSASHPQQPFTWAAGPPPATPHGRSRGPTPSAMPPHTTTTWPNAEAKRVRDEPPPTASFSSLAMPSSGTAALLPSPLPPIAASGPPCPSSPSPSPSGSLNDVKAELRLVAQQLRTAQRQRDDLILLEDEEHDSSEQLTQLDGRIGELERCFAQLRASLAMLLRRPTPVATSLSSVASSLVCSPRTVPMSNMSVGNSTGTGLSDAQPLSYRSNGAYATAAATRDMPCAIPAPAWPSSTVDSPTINGAGMAETPSWTAAFAQHSALNSVHHIGSTEWNEHGLAVRSSDGIGEGSGATPSSTSCAPKFFSWEAYEQQVDPDALSRDALSRTAHVELPVNPTHQYGGERFPWSTELRRMMREVFGLHDYRFCQREIMNACMDGRDVFVLLPTGGGKSLCYQLPALMPNPAQVTVVISPLISLIQDQVYALIANDIPAMALTGQTNDAARRSLFQEWASGHVLHTLVYVTPEYFGRSDYFIVTLQGLAEKGLLCRFVIDEAHCVSQWGHDFRPDYRKLSVLKLQFPSTPITALTATATDLVQQDVIKTLALRNAIIFKGSFNRSNLKYAVRHVQGKQVISVVEDMVLHRFPPNSCGIVYCLSRKDCEEMASALMRRGIKASYYHSEASSKNERQERWTRDELQVICATIAFGMGINKPDVRYVIHAAMPKSIEGYYQESGRAGRDGLPSECVLLSATTDRQRQERLIHGSKDWRASLTSLHRMLSYTLNDVDCRRRQQLDHFGEAVDTHFCLTQRAAEGAAGVRGPASTCVTQLCDNCASKLAEGWCVNEINVNSILADLHAIVLRLGAMTSKQLLGVYRGSVSEMGRAVETRLRVKGAPPEYRNGAKQPKVLLERALLQGMQLGLFEERLDSINDFAVCAFVEVGGGRAAQELCRDIKAGTRVVVVRMRGGKARLGKGDMSLGDDIGSSSDAAATGGAKTSIVANEVSANERAVRKLRRKALAAKAAAAESDTPLAQLFDQAQRSNGKLPGTGGSGVGQEKAAAPIKKSKPSTARRGGGYVLDQAEGDTDEVSTTDSDSDAETDSSSMGSFINDDSSSSITEFSTPAASSHSTTPHRETDMSAAMRRARTTAPSSFSSSDGFISTAAVQLFNESMRSTGGSTTTASGQRPRKRSRKEGASASVDAAAPVSTVPAARLERLKVLLQEEMEQLVQTLVGQSVGCRSYNVMPKSTILRLTDTLAIPRWGTVNDFIDLEGMGKNKVKRYGVDILRVYRRFRYLHIGDVEELTEQEMAELREVKAVVRPRNRLGRSGAAGDGERVVEDVEEGDSRGTPRMPSSEFHTARGGNSVAGMPEGTDAVQATHLPARQPILLDPTTPDKARTVSVSTAGTPSQPQEGSLGRSPGGGAVADAAEPPPAPPRRTTFVLSSNRPADGGGAGAASAPSSARSSLQVHAAPLPHLSASAAAHHTVDTLDNLTYDPSMPAPARGSAGLAPTAIPVRGGEGEGNSAARPSGMACSPRLQQHLQQVPLHENDHASEAACGGLTSLPMPFSAPLFPEPPTWQSAPGPAPPPSPLSFGSPAVALASSCLYPNVGHLTQDTPGPVSNQQGQTLIGEVSAQLPATGAAVHGYFGSDPSLADTLRGGVGSGLGGGGAPPSFGGHATFTFSDAQQQRRAQVNHNNDLLIGSSPLPTQQKQQVQQSSTAESREFRISDPLEATTLHPESVALLGSDSSTQAPLLTSPNSASTSNASHNNKYANGPSVKGGSAAAGGGAVDVNSADFLMSLCDDAKLRTPLNSSGSRPPSSRPHRNNAGNGSGVDGLVAQSDRLNTSGAAAPTSPSPVCSAGTDEVMSSSERLLFHPGTPQAAASASGAVQTASQNAKQRSGELLEVFTVDDDSE</sequence>
<dbReference type="GO" id="GO:0003677">
    <property type="term" value="F:DNA binding"/>
    <property type="evidence" value="ECO:0007669"/>
    <property type="project" value="UniProtKB-KW"/>
</dbReference>
<feature type="region of interest" description="Disordered" evidence="12">
    <location>
        <begin position="1884"/>
        <end position="1990"/>
    </location>
</feature>
<dbReference type="GO" id="GO:0000724">
    <property type="term" value="P:double-strand break repair via homologous recombination"/>
    <property type="evidence" value="ECO:0007669"/>
    <property type="project" value="TreeGrafter"/>
</dbReference>
<dbReference type="InterPro" id="IPR044876">
    <property type="entry name" value="HRDC_dom_sf"/>
</dbReference>
<dbReference type="Pfam" id="PF00271">
    <property type="entry name" value="Helicase_C"/>
    <property type="match status" value="1"/>
</dbReference>
<feature type="compositionally biased region" description="Pro residues" evidence="12">
    <location>
        <begin position="210"/>
        <end position="229"/>
    </location>
</feature>
<dbReference type="GO" id="GO:0009378">
    <property type="term" value="F:four-way junction helicase activity"/>
    <property type="evidence" value="ECO:0007669"/>
    <property type="project" value="TreeGrafter"/>
</dbReference>
<dbReference type="FunFam" id="1.10.10.10:FF:000958">
    <property type="entry name" value="ATP-dependent DEAD/H DNA helicase recQ, putative"/>
    <property type="match status" value="1"/>
</dbReference>
<dbReference type="VEuPathDB" id="TriTrypDB:Lsey_0029_0270"/>
<dbReference type="InterPro" id="IPR011545">
    <property type="entry name" value="DEAD/DEAH_box_helicase_dom"/>
</dbReference>
<evidence type="ECO:0000256" key="10">
    <source>
        <dbReference type="ARBA" id="ARBA00034617"/>
    </source>
</evidence>
<feature type="region of interest" description="Disordered" evidence="12">
    <location>
        <begin position="1824"/>
        <end position="1860"/>
    </location>
</feature>
<keyword evidence="3" id="KW-0547">Nucleotide-binding</keyword>
<keyword evidence="7" id="KW-0238">DNA-binding</keyword>
<feature type="region of interest" description="Disordered" evidence="12">
    <location>
        <begin position="1567"/>
        <end position="1607"/>
    </location>
</feature>
<dbReference type="GO" id="GO:0016787">
    <property type="term" value="F:hydrolase activity"/>
    <property type="evidence" value="ECO:0007669"/>
    <property type="project" value="UniProtKB-KW"/>
</dbReference>
<feature type="compositionally biased region" description="Polar residues" evidence="12">
    <location>
        <begin position="1474"/>
        <end position="1487"/>
    </location>
</feature>
<dbReference type="SMART" id="SM00487">
    <property type="entry name" value="DEXDc"/>
    <property type="match status" value="1"/>
</dbReference>
<accession>A0A0N0P880</accession>
<feature type="region of interest" description="Disordered" evidence="12">
    <location>
        <begin position="1773"/>
        <end position="1799"/>
    </location>
</feature>